<dbReference type="OrthoDB" id="2898253at2"/>
<dbReference type="SUPFAM" id="SSF54534">
    <property type="entry name" value="FKBP-like"/>
    <property type="match status" value="1"/>
</dbReference>
<evidence type="ECO:0000259" key="1">
    <source>
        <dbReference type="Pfam" id="PF01272"/>
    </source>
</evidence>
<sequence>MNHSLVGAKTQLVKQLVYFDEEMSHFLDLYTPVNNNERSKTEQQLLKYTSSLNRILNEFNEDTLHSKALIGSKVKVRYLEDNEEDDYTIVFPSNADPNLNRISFLSPIGSRLLMGAPDEQYSIETPSGVIHVKIEGISYMNYGEI</sequence>
<dbReference type="GO" id="GO:0003677">
    <property type="term" value="F:DNA binding"/>
    <property type="evidence" value="ECO:0007669"/>
    <property type="project" value="InterPro"/>
</dbReference>
<reference evidence="2 3" key="1">
    <citation type="journal article" date="2009" name="Int. J. Syst. Evol. Microbiol.">
        <title>Paenibacillus contaminans sp. nov., isolated from a contaminated laboratory plate.</title>
        <authorList>
            <person name="Chou J.H."/>
            <person name="Lee J.H."/>
            <person name="Lin M.C."/>
            <person name="Chang P.S."/>
            <person name="Arun A.B."/>
            <person name="Young C.C."/>
            <person name="Chen W.M."/>
        </authorList>
    </citation>
    <scope>NUCLEOTIDE SEQUENCE [LARGE SCALE GENOMIC DNA]</scope>
    <source>
        <strain evidence="2 3">CKOBP-6</strain>
    </source>
</reference>
<dbReference type="InterPro" id="IPR001437">
    <property type="entry name" value="Tscrpt_elong_fac_GreA/B_C"/>
</dbReference>
<dbReference type="RefSeq" id="WP_113033828.1">
    <property type="nucleotide sequence ID" value="NZ_QMFB01000016.1"/>
</dbReference>
<dbReference type="PANTHER" id="PTHR30437">
    <property type="entry name" value="TRANSCRIPTION ELONGATION FACTOR GREA"/>
    <property type="match status" value="1"/>
</dbReference>
<dbReference type="Pfam" id="PF01272">
    <property type="entry name" value="GreA_GreB"/>
    <property type="match status" value="1"/>
</dbReference>
<accession>A0A329MFC4</accession>
<feature type="domain" description="Transcription elongation factor GreA/GreB C-terminal" evidence="1">
    <location>
        <begin position="66"/>
        <end position="139"/>
    </location>
</feature>
<dbReference type="EMBL" id="QMFB01000016">
    <property type="protein sequence ID" value="RAV18639.1"/>
    <property type="molecule type" value="Genomic_DNA"/>
</dbReference>
<dbReference type="Gene3D" id="3.10.50.30">
    <property type="entry name" value="Transcription elongation factor, GreA/GreB, C-terminal domain"/>
    <property type="match status" value="1"/>
</dbReference>
<proteinExistence type="predicted"/>
<keyword evidence="2" id="KW-0251">Elongation factor</keyword>
<dbReference type="GO" id="GO:0032784">
    <property type="term" value="P:regulation of DNA-templated transcription elongation"/>
    <property type="evidence" value="ECO:0007669"/>
    <property type="project" value="InterPro"/>
</dbReference>
<keyword evidence="3" id="KW-1185">Reference proteome</keyword>
<dbReference type="GO" id="GO:0006354">
    <property type="term" value="P:DNA-templated transcription elongation"/>
    <property type="evidence" value="ECO:0007669"/>
    <property type="project" value="TreeGrafter"/>
</dbReference>
<evidence type="ECO:0000313" key="2">
    <source>
        <dbReference type="EMBL" id="RAV18639.1"/>
    </source>
</evidence>
<evidence type="ECO:0000313" key="3">
    <source>
        <dbReference type="Proteomes" id="UP000250369"/>
    </source>
</evidence>
<gene>
    <name evidence="2" type="ORF">DQG23_25405</name>
</gene>
<dbReference type="PANTHER" id="PTHR30437:SF4">
    <property type="entry name" value="TRANSCRIPTION ELONGATION FACTOR GREA"/>
    <property type="match status" value="1"/>
</dbReference>
<keyword evidence="2" id="KW-0648">Protein biosynthesis</keyword>
<dbReference type="AlphaFoldDB" id="A0A329MFC4"/>
<protein>
    <submittedName>
        <fullName evidence="2">Transcription elongation factor GreAB</fullName>
    </submittedName>
</protein>
<dbReference type="Proteomes" id="UP000250369">
    <property type="component" value="Unassembled WGS sequence"/>
</dbReference>
<dbReference type="GO" id="GO:0070063">
    <property type="term" value="F:RNA polymerase binding"/>
    <property type="evidence" value="ECO:0007669"/>
    <property type="project" value="InterPro"/>
</dbReference>
<dbReference type="InterPro" id="IPR023459">
    <property type="entry name" value="Tscrpt_elong_fac_GreA/B_fam"/>
</dbReference>
<dbReference type="GO" id="GO:0003746">
    <property type="term" value="F:translation elongation factor activity"/>
    <property type="evidence" value="ECO:0007669"/>
    <property type="project" value="UniProtKB-KW"/>
</dbReference>
<dbReference type="InterPro" id="IPR036953">
    <property type="entry name" value="GreA/GreB_C_sf"/>
</dbReference>
<organism evidence="2 3">
    <name type="scientific">Paenibacillus contaminans</name>
    <dbReference type="NCBI Taxonomy" id="450362"/>
    <lineage>
        <taxon>Bacteria</taxon>
        <taxon>Bacillati</taxon>
        <taxon>Bacillota</taxon>
        <taxon>Bacilli</taxon>
        <taxon>Bacillales</taxon>
        <taxon>Paenibacillaceae</taxon>
        <taxon>Paenibacillus</taxon>
    </lineage>
</organism>
<name>A0A329MFC4_9BACL</name>
<comment type="caution">
    <text evidence="2">The sequence shown here is derived from an EMBL/GenBank/DDBJ whole genome shotgun (WGS) entry which is preliminary data.</text>
</comment>